<accession>A0A9P3G1H4</accession>
<protein>
    <submittedName>
        <fullName evidence="3">DUF2235 domain-containing protein</fullName>
    </submittedName>
</protein>
<evidence type="ECO:0000256" key="1">
    <source>
        <dbReference type="SAM" id="MobiDB-lite"/>
    </source>
</evidence>
<dbReference type="PANTHER" id="PTHR33840">
    <property type="match status" value="1"/>
</dbReference>
<dbReference type="Pfam" id="PF09994">
    <property type="entry name" value="T6SS_Tle1-like_cat"/>
    <property type="match status" value="1"/>
</dbReference>
<dbReference type="InterPro" id="IPR018712">
    <property type="entry name" value="Tle1-like_cat"/>
</dbReference>
<proteinExistence type="predicted"/>
<sequence>MSYASPPESVAEAQPAHGAQTELPSSMKGPNVTKRVIVCCDGTWQDGLVVQQRWKYTNVLRLARSLTHTDERYVPHVPQVVFYQSGVGTFGDKIIEELDGFVGASLAEKVQEAYAFIAHNYRPDDEIFLFGFSRGAYTARMVALLIGAIGVLDRTEMDHFADIFVLYQRRGKAQDARARAALDAQLAPWTAPGAPGKARADSGPHAFSIKCVGVFDTVGALGLPEELTRSDAVRTLFGFPDRHLGEHIERAYQALALDEHRKDFNCAKFEQTEAGRRKGQILKQCWFSGSHSDIGGGFEDHDLSDLTLTWMAANISDMLALDHHYLRSLPDPVAPWGELPPHNSMTGIYAVAERIQRALPAGVDDTTHESIHPSALCQRAPLPGVLAALRAAPALLWGLLPHEEAVRAGWRVTRAPREPRAEAGDSGALRDVSRVLHAAKAAVHGGQGGVAAFVEAVKHKGAEEVHPLARFAEESSMGKVVKELLGEKSA</sequence>
<dbReference type="OrthoDB" id="3057168at2759"/>
<name>A0A9P3G1H4_9APHY</name>
<dbReference type="InterPro" id="IPR029058">
    <property type="entry name" value="AB_hydrolase_fold"/>
</dbReference>
<organism evidence="3 4">
    <name type="scientific">Phanerochaete sordida</name>
    <dbReference type="NCBI Taxonomy" id="48140"/>
    <lineage>
        <taxon>Eukaryota</taxon>
        <taxon>Fungi</taxon>
        <taxon>Dikarya</taxon>
        <taxon>Basidiomycota</taxon>
        <taxon>Agaricomycotina</taxon>
        <taxon>Agaricomycetes</taxon>
        <taxon>Polyporales</taxon>
        <taxon>Phanerochaetaceae</taxon>
        <taxon>Phanerochaete</taxon>
    </lineage>
</organism>
<evidence type="ECO:0000313" key="3">
    <source>
        <dbReference type="EMBL" id="GJE86180.1"/>
    </source>
</evidence>
<comment type="caution">
    <text evidence="3">The sequence shown here is derived from an EMBL/GenBank/DDBJ whole genome shotgun (WGS) entry which is preliminary data.</text>
</comment>
<dbReference type="PANTHER" id="PTHR33840:SF1">
    <property type="entry name" value="TLE1 PHOSPHOLIPASE DOMAIN-CONTAINING PROTEIN"/>
    <property type="match status" value="1"/>
</dbReference>
<feature type="domain" description="T6SS Phospholipase effector Tle1-like catalytic" evidence="2">
    <location>
        <begin position="34"/>
        <end position="313"/>
    </location>
</feature>
<dbReference type="Proteomes" id="UP000703269">
    <property type="component" value="Unassembled WGS sequence"/>
</dbReference>
<evidence type="ECO:0000313" key="4">
    <source>
        <dbReference type="Proteomes" id="UP000703269"/>
    </source>
</evidence>
<reference evidence="3 4" key="1">
    <citation type="submission" date="2021-08" db="EMBL/GenBank/DDBJ databases">
        <title>Draft Genome Sequence of Phanerochaete sordida strain YK-624.</title>
        <authorList>
            <person name="Mori T."/>
            <person name="Dohra H."/>
            <person name="Suzuki T."/>
            <person name="Kawagishi H."/>
            <person name="Hirai H."/>
        </authorList>
    </citation>
    <scope>NUCLEOTIDE SEQUENCE [LARGE SCALE GENOMIC DNA]</scope>
    <source>
        <strain evidence="3 4">YK-624</strain>
    </source>
</reference>
<feature type="region of interest" description="Disordered" evidence="1">
    <location>
        <begin position="1"/>
        <end position="27"/>
    </location>
</feature>
<dbReference type="EMBL" id="BPQB01000003">
    <property type="protein sequence ID" value="GJE86180.1"/>
    <property type="molecule type" value="Genomic_DNA"/>
</dbReference>
<dbReference type="SUPFAM" id="SSF53474">
    <property type="entry name" value="alpha/beta-Hydrolases"/>
    <property type="match status" value="1"/>
</dbReference>
<evidence type="ECO:0000259" key="2">
    <source>
        <dbReference type="Pfam" id="PF09994"/>
    </source>
</evidence>
<keyword evidence="4" id="KW-1185">Reference proteome</keyword>
<gene>
    <name evidence="3" type="ORF">PsYK624_022600</name>
</gene>
<dbReference type="AlphaFoldDB" id="A0A9P3G1H4"/>